<comment type="similarity">
    <text evidence="3">Belongs to the AAA ATPase family.</text>
</comment>
<feature type="compositionally biased region" description="Basic and acidic residues" evidence="10">
    <location>
        <begin position="414"/>
        <end position="433"/>
    </location>
</feature>
<dbReference type="FunFam" id="1.10.8.60:FF:000016">
    <property type="entry name" value="ATPase family AAA domain-containing protein 2B"/>
    <property type="match status" value="1"/>
</dbReference>
<dbReference type="Pfam" id="PF00004">
    <property type="entry name" value="AAA"/>
    <property type="match status" value="2"/>
</dbReference>
<dbReference type="InterPro" id="IPR003593">
    <property type="entry name" value="AAA+_ATPase"/>
</dbReference>
<feature type="compositionally biased region" description="Basic and acidic residues" evidence="10">
    <location>
        <begin position="1352"/>
        <end position="1371"/>
    </location>
</feature>
<evidence type="ECO:0000256" key="2">
    <source>
        <dbReference type="ARBA" id="ARBA00004286"/>
    </source>
</evidence>
<proteinExistence type="inferred from homology"/>
<dbReference type="Gene3D" id="1.10.8.60">
    <property type="match status" value="1"/>
</dbReference>
<dbReference type="Gene3D" id="3.40.50.300">
    <property type="entry name" value="P-loop containing nucleotide triphosphate hydrolases"/>
    <property type="match status" value="2"/>
</dbReference>
<feature type="region of interest" description="Disordered" evidence="10">
    <location>
        <begin position="71"/>
        <end position="107"/>
    </location>
</feature>
<keyword evidence="4" id="KW-0158">Chromosome</keyword>
<dbReference type="FunFam" id="3.40.50.300:FF:000061">
    <property type="entry name" value="ATPase family, AAA domain-containing 2"/>
    <property type="match status" value="1"/>
</dbReference>
<evidence type="ECO:0000259" key="11">
    <source>
        <dbReference type="SMART" id="SM00382"/>
    </source>
</evidence>
<comment type="subcellular location">
    <subcellularLocation>
        <location evidence="2">Chromosome</location>
    </subcellularLocation>
    <subcellularLocation>
        <location evidence="1">Nucleus</location>
    </subcellularLocation>
</comment>
<dbReference type="GO" id="GO:0003682">
    <property type="term" value="F:chromatin binding"/>
    <property type="evidence" value="ECO:0007669"/>
    <property type="project" value="TreeGrafter"/>
</dbReference>
<evidence type="ECO:0000256" key="6">
    <source>
        <dbReference type="ARBA" id="ARBA00022801"/>
    </source>
</evidence>
<feature type="compositionally biased region" description="Basic residues" evidence="10">
    <location>
        <begin position="335"/>
        <end position="347"/>
    </location>
</feature>
<feature type="compositionally biased region" description="Basic and acidic residues" evidence="10">
    <location>
        <begin position="247"/>
        <end position="258"/>
    </location>
</feature>
<dbReference type="GO" id="GO:0005524">
    <property type="term" value="F:ATP binding"/>
    <property type="evidence" value="ECO:0007669"/>
    <property type="project" value="UniProtKB-KW"/>
</dbReference>
<feature type="region of interest" description="Disordered" evidence="10">
    <location>
        <begin position="1"/>
        <end position="40"/>
    </location>
</feature>
<feature type="region of interest" description="Disordered" evidence="10">
    <location>
        <begin position="144"/>
        <end position="435"/>
    </location>
</feature>
<dbReference type="GO" id="GO:0006334">
    <property type="term" value="P:nucleosome assembly"/>
    <property type="evidence" value="ECO:0007669"/>
    <property type="project" value="TreeGrafter"/>
</dbReference>
<feature type="compositionally biased region" description="Pro residues" evidence="10">
    <location>
        <begin position="1"/>
        <end position="10"/>
    </location>
</feature>
<dbReference type="Pfam" id="PF17862">
    <property type="entry name" value="AAA_lid_3"/>
    <property type="match status" value="1"/>
</dbReference>
<feature type="compositionally biased region" description="Polar residues" evidence="10">
    <location>
        <begin position="88"/>
        <end position="97"/>
    </location>
</feature>
<feature type="compositionally biased region" description="Basic residues" evidence="10">
    <location>
        <begin position="393"/>
        <end position="409"/>
    </location>
</feature>
<dbReference type="PANTHER" id="PTHR23069:SF0">
    <property type="entry name" value="TAT-BINDING HOMOLOG 7"/>
    <property type="match status" value="1"/>
</dbReference>
<dbReference type="GO" id="GO:0042393">
    <property type="term" value="F:histone binding"/>
    <property type="evidence" value="ECO:0007669"/>
    <property type="project" value="UniProtKB-ARBA"/>
</dbReference>
<dbReference type="GO" id="GO:0140674">
    <property type="term" value="F:ATP-dependent histone chaperone activity"/>
    <property type="evidence" value="ECO:0007669"/>
    <property type="project" value="UniProtKB-ARBA"/>
</dbReference>
<sequence length="1487" mass="164415">MSSWHPPHPLPAQQLYPAEQHPSAFQNQEPQEPFQAYHTDLYSTLPYSSIPYPQPASGTYPTEQFYDALPPNYFTPSQSELTPGGYRYTSSLAQPSNIPAPLPPQQPETEVYSPYNNINNIHQPGSAVNPTALQVPQAEAIPSSVRPIKLRLKPPAQNNNNEMTTRRHSSSAPVKAEPPYSSRPVREARRNAQQSLRNYNDDLPSDIDEDTDGGDENVNAAENEHSEYAAAARQTRSGRPTKPPPRYKADDEFEDRMMETSPIIPQNERRTSGRSRRKTYADLDEEDAEGEEEFIEEVPQRKPFPPRPTRASMNAIVAAAEAGPSYNNGETQQKRNTRTPKRGKSRHSSADGDSFEPSITEATSEPDDLSEDPMTRNFDEDEDSYASASPPPRRTRSKARRSGPTRRTTRQSARNHDSDDDVPVRRNLRERTSKVNYQLPPLDISAELASEVIDNVSRPGGGRRGTVGFAGGTRFGAGAGRKGLPWSLKGQDLAQAMGDPDTSDSDLDFPLRPTAAATGSGGQAGLPAPAVGKVNAPSDVPNFGRINPKSSTADADPLGVSMDITFDNVGGLDGHINQLKEMVALPLLYPELFQQFHITPPRGVLFHGPPGTGKTLLARALAASCSTGNTKISFFMRKGADVLSKWVGEAERQLRMLFEEARAAQPSIIFFDEIDGLAPVRSSKQDQIHASLVSTLLALMDGMDGRGQVIVIGATNRPDSVDPALRRPGRFDREFYFPLPNREARRKIIEINTRKWEPPLEGDMLDHLAVLTKGYGGADLRALCTEAALNAIQRRYPQIYKSQDRLLVQPGSVKVEARDFMMSVKKITPSSARSTASPAQQLPEHLVPLLKAPLDRLKKAVDHVLPERKNKTALEEAEWEDEGAGFEKEMMVQNLGKLRTFRPRILVYGKDGMGQAYLGPAVLHHLEGFHVQSLDLGGLMGDSARTTEAALVQLFVEAKRHQPSVLFIPSLSTWAMTVSDSARTTFKALLDSVSSSDPVLLLAMNDGELGDLPRDVRAWFGLGREGKLQLTPPTSDEREAYFASLLDTARKPPSEFPDAIPRRKRVLEELPLAPALPPRPPTEAEIQRELERDDNARNMMVISFTGLIQEFGKKYRKVVQSVRDEAMELSAYLAEQAATQPLAELALAPLEAESLPNGHSHGVVPLPPLAPFNSAPALTTVTPEDTTSAPPRLDSLFTSPVLPPAALPEPAPPVDIPREVHATWQAHDLTIDSLLRKLVRNKYHHPQDFLDDMHRIEENAKHIGDPEKEGRVAEMVAQAGLHISGFDKRWEPEFERLRERMRVRKENRAREKEKRKAMENGQVEPEPVVEDENGADGPSEDLAPAEGPNAKRAREDEGLEDRDGKRPRPEAMDIDSVIPEPPTIPPSLTDASGVVTVPPPRAPVKINPPPVYPPFILPLDLLDKLAAELTHATHNLNVDQLEQLRATCYDRVWRARAQWDRAELLRSLSGLVGEFVKEVEELQAEED</sequence>
<dbReference type="GO" id="GO:0005634">
    <property type="term" value="C:nucleus"/>
    <property type="evidence" value="ECO:0007669"/>
    <property type="project" value="UniProtKB-SubCell"/>
</dbReference>
<evidence type="ECO:0000313" key="13">
    <source>
        <dbReference type="Proteomes" id="UP000193986"/>
    </source>
</evidence>
<name>A0A1Y2B7S7_9TREE</name>
<keyword evidence="5" id="KW-0547">Nucleotide-binding</keyword>
<feature type="region of interest" description="Disordered" evidence="10">
    <location>
        <begin position="1305"/>
        <end position="1391"/>
    </location>
</feature>
<keyword evidence="9" id="KW-0539">Nucleus</keyword>
<feature type="compositionally biased region" description="Acidic residues" evidence="10">
    <location>
        <begin position="282"/>
        <end position="296"/>
    </location>
</feature>
<evidence type="ECO:0000256" key="8">
    <source>
        <dbReference type="ARBA" id="ARBA00023117"/>
    </source>
</evidence>
<feature type="compositionally biased region" description="Basic and acidic residues" evidence="10">
    <location>
        <begin position="1305"/>
        <end position="1318"/>
    </location>
</feature>
<keyword evidence="7" id="KW-0067">ATP-binding</keyword>
<dbReference type="InterPro" id="IPR027417">
    <property type="entry name" value="P-loop_NTPase"/>
</dbReference>
<dbReference type="PANTHER" id="PTHR23069">
    <property type="entry name" value="AAA DOMAIN-CONTAINING"/>
    <property type="match status" value="1"/>
</dbReference>
<protein>
    <recommendedName>
        <fullName evidence="11">AAA+ ATPase domain-containing protein</fullName>
    </recommendedName>
</protein>
<reference evidence="12 13" key="1">
    <citation type="submission" date="2016-07" db="EMBL/GenBank/DDBJ databases">
        <title>Pervasive Adenine N6-methylation of Active Genes in Fungi.</title>
        <authorList>
            <consortium name="DOE Joint Genome Institute"/>
            <person name="Mondo S.J."/>
            <person name="Dannebaum R.O."/>
            <person name="Kuo R.C."/>
            <person name="Labutti K."/>
            <person name="Haridas S."/>
            <person name="Kuo A."/>
            <person name="Salamov A."/>
            <person name="Ahrendt S.R."/>
            <person name="Lipzen A."/>
            <person name="Sullivan W."/>
            <person name="Andreopoulos W.B."/>
            <person name="Clum A."/>
            <person name="Lindquist E."/>
            <person name="Daum C."/>
            <person name="Ramamoorthy G.K."/>
            <person name="Gryganskyi A."/>
            <person name="Culley D."/>
            <person name="Magnuson J.K."/>
            <person name="James T.Y."/>
            <person name="O'Malley M.A."/>
            <person name="Stajich J.E."/>
            <person name="Spatafora J.W."/>
            <person name="Visel A."/>
            <person name="Grigoriev I.V."/>
        </authorList>
    </citation>
    <scope>NUCLEOTIDE SEQUENCE [LARGE SCALE GENOMIC DNA]</scope>
    <source>
        <strain evidence="12 13">68-887.2</strain>
    </source>
</reference>
<evidence type="ECO:0000256" key="1">
    <source>
        <dbReference type="ARBA" id="ARBA00004123"/>
    </source>
</evidence>
<dbReference type="InterPro" id="IPR045199">
    <property type="entry name" value="ATAD2-like"/>
</dbReference>
<dbReference type="Proteomes" id="UP000193986">
    <property type="component" value="Unassembled WGS sequence"/>
</dbReference>
<gene>
    <name evidence="12" type="ORF">BCR39DRAFT_528294</name>
</gene>
<accession>A0A1Y2B7S7</accession>
<evidence type="ECO:0000256" key="7">
    <source>
        <dbReference type="ARBA" id="ARBA00022840"/>
    </source>
</evidence>
<organism evidence="12 13">
    <name type="scientific">Naematelia encephala</name>
    <dbReference type="NCBI Taxonomy" id="71784"/>
    <lineage>
        <taxon>Eukaryota</taxon>
        <taxon>Fungi</taxon>
        <taxon>Dikarya</taxon>
        <taxon>Basidiomycota</taxon>
        <taxon>Agaricomycotina</taxon>
        <taxon>Tremellomycetes</taxon>
        <taxon>Tremellales</taxon>
        <taxon>Naemateliaceae</taxon>
        <taxon>Naematelia</taxon>
    </lineage>
</organism>
<evidence type="ECO:0000256" key="3">
    <source>
        <dbReference type="ARBA" id="ARBA00006914"/>
    </source>
</evidence>
<keyword evidence="6" id="KW-0378">Hydrolase</keyword>
<feature type="compositionally biased region" description="Acidic residues" evidence="10">
    <location>
        <begin position="203"/>
        <end position="215"/>
    </location>
</feature>
<dbReference type="GO" id="GO:0000785">
    <property type="term" value="C:chromatin"/>
    <property type="evidence" value="ECO:0007669"/>
    <property type="project" value="UniProtKB-ARBA"/>
</dbReference>
<dbReference type="GO" id="GO:0045815">
    <property type="term" value="P:transcription initiation-coupled chromatin remodeling"/>
    <property type="evidence" value="ECO:0007669"/>
    <property type="project" value="TreeGrafter"/>
</dbReference>
<dbReference type="PROSITE" id="PS00674">
    <property type="entry name" value="AAA"/>
    <property type="match status" value="1"/>
</dbReference>
<evidence type="ECO:0000256" key="9">
    <source>
        <dbReference type="ARBA" id="ARBA00023242"/>
    </source>
</evidence>
<evidence type="ECO:0000256" key="5">
    <source>
        <dbReference type="ARBA" id="ARBA00022741"/>
    </source>
</evidence>
<dbReference type="FunCoup" id="A0A1Y2B7S7">
    <property type="interactions" value="482"/>
</dbReference>
<dbReference type="GO" id="GO:0016887">
    <property type="term" value="F:ATP hydrolysis activity"/>
    <property type="evidence" value="ECO:0007669"/>
    <property type="project" value="InterPro"/>
</dbReference>
<dbReference type="SMART" id="SM00382">
    <property type="entry name" value="AAA"/>
    <property type="match status" value="1"/>
</dbReference>
<dbReference type="SUPFAM" id="SSF52540">
    <property type="entry name" value="P-loop containing nucleoside triphosphate hydrolases"/>
    <property type="match status" value="2"/>
</dbReference>
<evidence type="ECO:0000256" key="4">
    <source>
        <dbReference type="ARBA" id="ARBA00022454"/>
    </source>
</evidence>
<keyword evidence="8" id="KW-0103">Bromodomain</keyword>
<dbReference type="FunFam" id="3.40.50.300:FF:001218">
    <property type="entry name" value="AAA family ATPase, putative"/>
    <property type="match status" value="1"/>
</dbReference>
<evidence type="ECO:0000313" key="12">
    <source>
        <dbReference type="EMBL" id="ORY30784.1"/>
    </source>
</evidence>
<dbReference type="EMBL" id="MCFC01000018">
    <property type="protein sequence ID" value="ORY30784.1"/>
    <property type="molecule type" value="Genomic_DNA"/>
</dbReference>
<feature type="domain" description="AAA+ ATPase" evidence="11">
    <location>
        <begin position="600"/>
        <end position="741"/>
    </location>
</feature>
<dbReference type="InterPro" id="IPR003960">
    <property type="entry name" value="ATPase_AAA_CS"/>
</dbReference>
<dbReference type="OrthoDB" id="5421at2759"/>
<dbReference type="InterPro" id="IPR041569">
    <property type="entry name" value="AAA_lid_3"/>
</dbReference>
<dbReference type="STRING" id="71784.A0A1Y2B7S7"/>
<dbReference type="InterPro" id="IPR003959">
    <property type="entry name" value="ATPase_AAA_core"/>
</dbReference>
<comment type="caution">
    <text evidence="12">The sequence shown here is derived from an EMBL/GenBank/DDBJ whole genome shotgun (WGS) entry which is preliminary data.</text>
</comment>
<dbReference type="GO" id="GO:0006337">
    <property type="term" value="P:nucleosome disassembly"/>
    <property type="evidence" value="ECO:0007669"/>
    <property type="project" value="TreeGrafter"/>
</dbReference>
<dbReference type="InParanoid" id="A0A1Y2B7S7"/>
<evidence type="ECO:0000256" key="10">
    <source>
        <dbReference type="SAM" id="MobiDB-lite"/>
    </source>
</evidence>
<keyword evidence="13" id="KW-1185">Reference proteome</keyword>